<evidence type="ECO:0000313" key="5">
    <source>
        <dbReference type="Proteomes" id="UP000461730"/>
    </source>
</evidence>
<dbReference type="InterPro" id="IPR006860">
    <property type="entry name" value="FecR"/>
</dbReference>
<feature type="domain" description="FecR protein" evidence="2">
    <location>
        <begin position="114"/>
        <end position="206"/>
    </location>
</feature>
<feature type="transmembrane region" description="Helical" evidence="1">
    <location>
        <begin position="81"/>
        <end position="101"/>
    </location>
</feature>
<dbReference type="InterPro" id="IPR032508">
    <property type="entry name" value="FecR_C"/>
</dbReference>
<organism evidence="4 5">
    <name type="scientific">Chitinophaga tropicalis</name>
    <dbReference type="NCBI Taxonomy" id="2683588"/>
    <lineage>
        <taxon>Bacteria</taxon>
        <taxon>Pseudomonadati</taxon>
        <taxon>Bacteroidota</taxon>
        <taxon>Chitinophagia</taxon>
        <taxon>Chitinophagales</taxon>
        <taxon>Chitinophagaceae</taxon>
        <taxon>Chitinophaga</taxon>
    </lineage>
</organism>
<proteinExistence type="predicted"/>
<accession>A0A7K1U8K3</accession>
<dbReference type="EMBL" id="WRXN01000010">
    <property type="protein sequence ID" value="MVT10703.1"/>
    <property type="molecule type" value="Genomic_DNA"/>
</dbReference>
<evidence type="ECO:0000313" key="4">
    <source>
        <dbReference type="EMBL" id="MVT10703.1"/>
    </source>
</evidence>
<keyword evidence="1" id="KW-1133">Transmembrane helix</keyword>
<comment type="caution">
    <text evidence="4">The sequence shown here is derived from an EMBL/GenBank/DDBJ whole genome shotgun (WGS) entry which is preliminary data.</text>
</comment>
<gene>
    <name evidence="4" type="ORF">GO493_20700</name>
</gene>
<dbReference type="RefSeq" id="WP_157308142.1">
    <property type="nucleotide sequence ID" value="NZ_WRXN01000010.1"/>
</dbReference>
<name>A0A7K1U8K3_9BACT</name>
<dbReference type="AlphaFoldDB" id="A0A7K1U8K3"/>
<keyword evidence="1" id="KW-0472">Membrane</keyword>
<dbReference type="Gene3D" id="2.60.120.1440">
    <property type="match status" value="1"/>
</dbReference>
<sequence>MEQQDIDLLIIRHFNHQTTRDEEFFLAAWLDLSESNRLQYAVLEEIWVASRQQPDEVLLNNRLEQVKQAINRRRHIISMRWKAVAAAAVTVGIIITAALLFHRPDHSIAYTERRSAPGQVLQLQLADGTQVHLAPSSIIRYRENFGKEDRNIFLEGEALFEVTKNAHQPFSVQAGSMKVQVLGTKFNVTHYKGETQTAVSLLEGRIQVALPALSPYDLQPGQQLRYNSLTKEVTQGSYDPETVTGWTSRLLVFRNETLEAAALKIEKMYNVKISFSTPEIAGYKLFARFKDKPLRYVLDVIRATDNLDYTIDGNNVRFTGTDTNTRHSR</sequence>
<evidence type="ECO:0000256" key="1">
    <source>
        <dbReference type="SAM" id="Phobius"/>
    </source>
</evidence>
<evidence type="ECO:0000259" key="2">
    <source>
        <dbReference type="Pfam" id="PF04773"/>
    </source>
</evidence>
<keyword evidence="5" id="KW-1185">Reference proteome</keyword>
<dbReference type="InterPro" id="IPR012373">
    <property type="entry name" value="Ferrdict_sens_TM"/>
</dbReference>
<protein>
    <submittedName>
        <fullName evidence="4">DUF4974 domain-containing protein</fullName>
    </submittedName>
</protein>
<dbReference type="Proteomes" id="UP000461730">
    <property type="component" value="Unassembled WGS sequence"/>
</dbReference>
<dbReference type="Pfam" id="PF04773">
    <property type="entry name" value="FecR"/>
    <property type="match status" value="1"/>
</dbReference>
<reference evidence="4 5" key="1">
    <citation type="submission" date="2019-12" db="EMBL/GenBank/DDBJ databases">
        <title>Chitinophaga sp. strain ysch24 (GDMCC 1.1355), whole genome shotgun sequence.</title>
        <authorList>
            <person name="Zhang X."/>
        </authorList>
    </citation>
    <scope>NUCLEOTIDE SEQUENCE [LARGE SCALE GENOMIC DNA]</scope>
    <source>
        <strain evidence="5">ysch24</strain>
    </source>
</reference>
<dbReference type="PIRSF" id="PIRSF018266">
    <property type="entry name" value="FecR"/>
    <property type="match status" value="1"/>
</dbReference>
<dbReference type="Pfam" id="PF16344">
    <property type="entry name" value="FecR_C"/>
    <property type="match status" value="1"/>
</dbReference>
<dbReference type="Gene3D" id="3.55.50.30">
    <property type="match status" value="1"/>
</dbReference>
<dbReference type="PANTHER" id="PTHR30273:SF2">
    <property type="entry name" value="PROTEIN FECR"/>
    <property type="match status" value="1"/>
</dbReference>
<keyword evidence="1" id="KW-0812">Transmembrane</keyword>
<feature type="domain" description="Protein FecR C-terminal" evidence="3">
    <location>
        <begin position="251"/>
        <end position="316"/>
    </location>
</feature>
<dbReference type="PANTHER" id="PTHR30273">
    <property type="entry name" value="PERIPLASMIC SIGNAL SENSOR AND SIGMA FACTOR ACTIVATOR FECR-RELATED"/>
    <property type="match status" value="1"/>
</dbReference>
<dbReference type="GO" id="GO:0016989">
    <property type="term" value="F:sigma factor antagonist activity"/>
    <property type="evidence" value="ECO:0007669"/>
    <property type="project" value="TreeGrafter"/>
</dbReference>
<evidence type="ECO:0000259" key="3">
    <source>
        <dbReference type="Pfam" id="PF16344"/>
    </source>
</evidence>